<proteinExistence type="inferred from homology"/>
<dbReference type="GO" id="GO:0016616">
    <property type="term" value="F:oxidoreductase activity, acting on the CH-OH group of donors, NAD or NADP as acceptor"/>
    <property type="evidence" value="ECO:0007669"/>
    <property type="project" value="TreeGrafter"/>
</dbReference>
<dbReference type="PANTHER" id="PTHR45458">
    <property type="entry name" value="SHORT-CHAIN DEHYDROGENASE/REDUCTASE SDR"/>
    <property type="match status" value="1"/>
</dbReference>
<evidence type="ECO:0008006" key="4">
    <source>
        <dbReference type="Google" id="ProtNLM"/>
    </source>
</evidence>
<evidence type="ECO:0000313" key="2">
    <source>
        <dbReference type="EMBL" id="KAH8691239.1"/>
    </source>
</evidence>
<accession>A0AAD4PW80</accession>
<dbReference type="InterPro" id="IPR002347">
    <property type="entry name" value="SDR_fam"/>
</dbReference>
<protein>
    <recommendedName>
        <fullName evidence="4">NAD(P)-binding protein</fullName>
    </recommendedName>
</protein>
<gene>
    <name evidence="2" type="ORF">BGW36DRAFT_410970</name>
</gene>
<dbReference type="Pfam" id="PF00106">
    <property type="entry name" value="adh_short"/>
    <property type="match status" value="1"/>
</dbReference>
<reference evidence="2" key="1">
    <citation type="submission" date="2021-12" db="EMBL/GenBank/DDBJ databases">
        <title>Convergent genome expansion in fungi linked to evolution of root-endophyte symbiosis.</title>
        <authorList>
            <consortium name="DOE Joint Genome Institute"/>
            <person name="Ke Y.-H."/>
            <person name="Bonito G."/>
            <person name="Liao H.-L."/>
            <person name="Looney B."/>
            <person name="Rojas-Flechas A."/>
            <person name="Nash J."/>
            <person name="Hameed K."/>
            <person name="Schadt C."/>
            <person name="Martin F."/>
            <person name="Crous P.W."/>
            <person name="Miettinen O."/>
            <person name="Magnuson J.K."/>
            <person name="Labbe J."/>
            <person name="Jacobson D."/>
            <person name="Doktycz M.J."/>
            <person name="Veneault-Fourrey C."/>
            <person name="Kuo A."/>
            <person name="Mondo S."/>
            <person name="Calhoun S."/>
            <person name="Riley R."/>
            <person name="Ohm R."/>
            <person name="LaButti K."/>
            <person name="Andreopoulos B."/>
            <person name="Pangilinan J."/>
            <person name="Nolan M."/>
            <person name="Tritt A."/>
            <person name="Clum A."/>
            <person name="Lipzen A."/>
            <person name="Daum C."/>
            <person name="Barry K."/>
            <person name="Grigoriev I.V."/>
            <person name="Vilgalys R."/>
        </authorList>
    </citation>
    <scope>NUCLEOTIDE SEQUENCE</scope>
    <source>
        <strain evidence="2">PMI_201</strain>
    </source>
</reference>
<comment type="similarity">
    <text evidence="1">Belongs to the short-chain dehydrogenases/reductases (SDR) family.</text>
</comment>
<organism evidence="2 3">
    <name type="scientific">Talaromyces proteolyticus</name>
    <dbReference type="NCBI Taxonomy" id="1131652"/>
    <lineage>
        <taxon>Eukaryota</taxon>
        <taxon>Fungi</taxon>
        <taxon>Dikarya</taxon>
        <taxon>Ascomycota</taxon>
        <taxon>Pezizomycotina</taxon>
        <taxon>Eurotiomycetes</taxon>
        <taxon>Eurotiomycetidae</taxon>
        <taxon>Eurotiales</taxon>
        <taxon>Trichocomaceae</taxon>
        <taxon>Talaromyces</taxon>
        <taxon>Talaromyces sect. Bacilispori</taxon>
    </lineage>
</organism>
<dbReference type="PRINTS" id="PR00080">
    <property type="entry name" value="SDRFAMILY"/>
</dbReference>
<dbReference type="PANTHER" id="PTHR45458:SF3">
    <property type="entry name" value="CHAIN DEHYDROGENASE (ATSC), PUTATIVE-RELATED"/>
    <property type="match status" value="1"/>
</dbReference>
<name>A0AAD4PW80_9EURO</name>
<evidence type="ECO:0000256" key="1">
    <source>
        <dbReference type="RuleBase" id="RU000363"/>
    </source>
</evidence>
<sequence>MASVEKRVVVITGGSRGLGLEFIRQLSQSPDILIITVVRNPNKSDGLKQYLGDKVVAIQGDMAEVDSFPSIAEKISLLGGGKVDVLINNAGIMIGEGASPSEGISKSTVGEWEQQFKVNVIGPVFFTNAIIPLLEKGQEKKVVNIASMLGDLQYTEKNPNLHFASYSATKAAVTMVNAKFDIEFKEKGFIFLALNPGWVKTDLAGAHMAAYAPLESEESISQCLRFINRSTVEHSGKFWSLDGNPEAVVM</sequence>
<dbReference type="Proteomes" id="UP001201262">
    <property type="component" value="Unassembled WGS sequence"/>
</dbReference>
<dbReference type="Gene3D" id="3.40.50.720">
    <property type="entry name" value="NAD(P)-binding Rossmann-like Domain"/>
    <property type="match status" value="1"/>
</dbReference>
<dbReference type="InterPro" id="IPR036291">
    <property type="entry name" value="NAD(P)-bd_dom_sf"/>
</dbReference>
<dbReference type="GeneID" id="70249446"/>
<dbReference type="RefSeq" id="XP_046067331.1">
    <property type="nucleotide sequence ID" value="XM_046219159.1"/>
</dbReference>
<dbReference type="InterPro" id="IPR052184">
    <property type="entry name" value="SDR_enzymes"/>
</dbReference>
<dbReference type="AlphaFoldDB" id="A0AAD4PW80"/>
<comment type="caution">
    <text evidence="2">The sequence shown here is derived from an EMBL/GenBank/DDBJ whole genome shotgun (WGS) entry which is preliminary data.</text>
</comment>
<dbReference type="EMBL" id="JAJTJA010000012">
    <property type="protein sequence ID" value="KAH8691239.1"/>
    <property type="molecule type" value="Genomic_DNA"/>
</dbReference>
<evidence type="ECO:0000313" key="3">
    <source>
        <dbReference type="Proteomes" id="UP001201262"/>
    </source>
</evidence>
<dbReference type="CDD" id="cd05325">
    <property type="entry name" value="carb_red_sniffer_like_SDR_c"/>
    <property type="match status" value="1"/>
</dbReference>
<keyword evidence="3" id="KW-1185">Reference proteome</keyword>
<dbReference type="PRINTS" id="PR00081">
    <property type="entry name" value="GDHRDH"/>
</dbReference>
<dbReference type="SUPFAM" id="SSF51735">
    <property type="entry name" value="NAD(P)-binding Rossmann-fold domains"/>
    <property type="match status" value="1"/>
</dbReference>